<reference evidence="2 3" key="1">
    <citation type="submission" date="2018-05" db="EMBL/GenBank/DDBJ databases">
        <title>Draft genome of Methanospirillum stamsii Pt1.</title>
        <authorList>
            <person name="Dueholm M.S."/>
            <person name="Nielsen P.H."/>
            <person name="Bakmann L.F."/>
            <person name="Otzen D.E."/>
        </authorList>
    </citation>
    <scope>NUCLEOTIDE SEQUENCE [LARGE SCALE GENOMIC DNA]</scope>
    <source>
        <strain evidence="2 3">Pt1</strain>
    </source>
</reference>
<keyword evidence="3" id="KW-1185">Reference proteome</keyword>
<accession>A0A2V2N249</accession>
<proteinExistence type="predicted"/>
<evidence type="ECO:0000313" key="3">
    <source>
        <dbReference type="Proteomes" id="UP000245934"/>
    </source>
</evidence>
<gene>
    <name evidence="2" type="ORF">DLD82_17785</name>
</gene>
<name>A0A2V2N249_9EURY</name>
<feature type="region of interest" description="Disordered" evidence="1">
    <location>
        <begin position="63"/>
        <end position="91"/>
    </location>
</feature>
<dbReference type="GeneID" id="97611400"/>
<dbReference type="RefSeq" id="WP_109942475.1">
    <property type="nucleotide sequence ID" value="NZ_CP176366.1"/>
</dbReference>
<dbReference type="EMBL" id="QGMZ01000070">
    <property type="protein sequence ID" value="PWR69531.1"/>
    <property type="molecule type" value="Genomic_DNA"/>
</dbReference>
<feature type="compositionally biased region" description="Basic residues" evidence="1">
    <location>
        <begin position="71"/>
        <end position="91"/>
    </location>
</feature>
<organism evidence="2 3">
    <name type="scientific">Methanospirillum stamsii</name>
    <dbReference type="NCBI Taxonomy" id="1277351"/>
    <lineage>
        <taxon>Archaea</taxon>
        <taxon>Methanobacteriati</taxon>
        <taxon>Methanobacteriota</taxon>
        <taxon>Stenosarchaea group</taxon>
        <taxon>Methanomicrobia</taxon>
        <taxon>Methanomicrobiales</taxon>
        <taxon>Methanospirillaceae</taxon>
        <taxon>Methanospirillum</taxon>
    </lineage>
</organism>
<comment type="caution">
    <text evidence="2">The sequence shown here is derived from an EMBL/GenBank/DDBJ whole genome shotgun (WGS) entry which is preliminary data.</text>
</comment>
<evidence type="ECO:0000256" key="1">
    <source>
        <dbReference type="SAM" id="MobiDB-lite"/>
    </source>
</evidence>
<dbReference type="AlphaFoldDB" id="A0A2V2N249"/>
<protein>
    <submittedName>
        <fullName evidence="2">Uncharacterized protein</fullName>
    </submittedName>
</protein>
<evidence type="ECO:0000313" key="2">
    <source>
        <dbReference type="EMBL" id="PWR69531.1"/>
    </source>
</evidence>
<sequence length="91" mass="10979">MADYQVRNWKAWHHHVALVLLAMFWILREQKHLPPEFKDITPQDVARFLKIWMPLKEKTSSTVAEVTVKNKNNRKNSRRSKMKRKGRQIIE</sequence>
<dbReference type="Proteomes" id="UP000245934">
    <property type="component" value="Unassembled WGS sequence"/>
</dbReference>